<name>A0AAN7W3J9_9PEZI</name>
<sequence length="161" mass="18389">MAKHVNAELNSASEARFRLMALPDELWSRIARSTVTFDLPIKINSPHYPPGHTAADDIQKLVQPPITRVSRVLREETLPAFYTNTFECYEVPFAAAFNDWLRSIPSAISCVDDMSIIYATRLSKNMYVFPKRTLEASGFDIVENGEEIVEGYRRFKVVRKC</sequence>
<dbReference type="EMBL" id="JAVRQU010000013">
    <property type="protein sequence ID" value="KAK5696087.1"/>
    <property type="molecule type" value="Genomic_DNA"/>
</dbReference>
<accession>A0AAN7W3J9</accession>
<proteinExistence type="predicted"/>
<protein>
    <submittedName>
        <fullName evidence="1">Uncharacterized protein</fullName>
    </submittedName>
</protein>
<dbReference type="AlphaFoldDB" id="A0AAN7W3J9"/>
<gene>
    <name evidence="1" type="ORF">LTR97_008507</name>
</gene>
<reference evidence="1" key="1">
    <citation type="submission" date="2023-08" db="EMBL/GenBank/DDBJ databases">
        <title>Black Yeasts Isolated from many extreme environments.</title>
        <authorList>
            <person name="Coleine C."/>
            <person name="Stajich J.E."/>
            <person name="Selbmann L."/>
        </authorList>
    </citation>
    <scope>NUCLEOTIDE SEQUENCE</scope>
    <source>
        <strain evidence="1">CCFEE 5810</strain>
    </source>
</reference>
<organism evidence="1 2">
    <name type="scientific">Elasticomyces elasticus</name>
    <dbReference type="NCBI Taxonomy" id="574655"/>
    <lineage>
        <taxon>Eukaryota</taxon>
        <taxon>Fungi</taxon>
        <taxon>Dikarya</taxon>
        <taxon>Ascomycota</taxon>
        <taxon>Pezizomycotina</taxon>
        <taxon>Dothideomycetes</taxon>
        <taxon>Dothideomycetidae</taxon>
        <taxon>Mycosphaerellales</taxon>
        <taxon>Teratosphaeriaceae</taxon>
        <taxon>Elasticomyces</taxon>
    </lineage>
</organism>
<comment type="caution">
    <text evidence="1">The sequence shown here is derived from an EMBL/GenBank/DDBJ whole genome shotgun (WGS) entry which is preliminary data.</text>
</comment>
<dbReference type="Proteomes" id="UP001310594">
    <property type="component" value="Unassembled WGS sequence"/>
</dbReference>
<evidence type="ECO:0000313" key="2">
    <source>
        <dbReference type="Proteomes" id="UP001310594"/>
    </source>
</evidence>
<evidence type="ECO:0000313" key="1">
    <source>
        <dbReference type="EMBL" id="KAK5696087.1"/>
    </source>
</evidence>